<protein>
    <submittedName>
        <fullName evidence="2">Uncharacterized protein</fullName>
    </submittedName>
</protein>
<feature type="transmembrane region" description="Helical" evidence="1">
    <location>
        <begin position="12"/>
        <end position="31"/>
    </location>
</feature>
<keyword evidence="3" id="KW-1185">Reference proteome</keyword>
<organism evidence="2 3">
    <name type="scientific">Burkholderia multivorans (strain ATCC 17616 / 249)</name>
    <dbReference type="NCBI Taxonomy" id="395019"/>
    <lineage>
        <taxon>Bacteria</taxon>
        <taxon>Pseudomonadati</taxon>
        <taxon>Pseudomonadota</taxon>
        <taxon>Betaproteobacteria</taxon>
        <taxon>Burkholderiales</taxon>
        <taxon>Burkholderiaceae</taxon>
        <taxon>Burkholderia</taxon>
        <taxon>Burkholderia cepacia complex</taxon>
    </lineage>
</organism>
<proteinExistence type="predicted"/>
<dbReference type="AlphaFoldDB" id="A0A0H3KE03"/>
<dbReference type="HOGENOM" id="CLU_2448919_0_0_4"/>
<dbReference type="KEGG" id="bmj:BMULJ_01173"/>
<evidence type="ECO:0000256" key="1">
    <source>
        <dbReference type="SAM" id="Phobius"/>
    </source>
</evidence>
<keyword evidence="1" id="KW-0812">Transmembrane</keyword>
<gene>
    <name evidence="2" type="ordered locus">BMULJ_01173</name>
</gene>
<name>A0A0H3KE03_BURM1</name>
<sequence length="89" mass="10026">MKIKFIEDGNFTSWFRFLLIAVGVAFAAIAVECDIPILWARVLLLSGFAIALVGGMTSRAKLLHIKPFDNSYKKARESYETKSDEDQKL</sequence>
<dbReference type="EMBL" id="AP009385">
    <property type="protein sequence ID" value="BAG43113.1"/>
    <property type="molecule type" value="Genomic_DNA"/>
</dbReference>
<dbReference type="Proteomes" id="UP000008815">
    <property type="component" value="Chromosome 1"/>
</dbReference>
<dbReference type="KEGG" id="bmu:Bmul_2071"/>
<dbReference type="RefSeq" id="WP_012213720.1">
    <property type="nucleotide sequence ID" value="NC_010084.1"/>
</dbReference>
<evidence type="ECO:0000313" key="2">
    <source>
        <dbReference type="EMBL" id="BAG43113.1"/>
    </source>
</evidence>
<feature type="transmembrane region" description="Helical" evidence="1">
    <location>
        <begin position="37"/>
        <end position="56"/>
    </location>
</feature>
<evidence type="ECO:0000313" key="3">
    <source>
        <dbReference type="Proteomes" id="UP000008815"/>
    </source>
</evidence>
<keyword evidence="1" id="KW-0472">Membrane</keyword>
<dbReference type="eggNOG" id="ENOG502ZGQ6">
    <property type="taxonomic scope" value="Bacteria"/>
</dbReference>
<keyword evidence="1" id="KW-1133">Transmembrane helix</keyword>
<accession>A0A0H3KE03</accession>
<reference evidence="2 3" key="1">
    <citation type="submission" date="2007-04" db="EMBL/GenBank/DDBJ databases">
        <title>Complete genome sequence of Burkholderia multivorans ATCC 17616.</title>
        <authorList>
            <person name="Ohtsubo Y."/>
            <person name="Yamashita A."/>
            <person name="Kurokawa K."/>
            <person name="Takami H."/>
            <person name="Yuhara S."/>
            <person name="Nishiyama E."/>
            <person name="Endo R."/>
            <person name="Miyazaki R."/>
            <person name="Ono A."/>
            <person name="Yano K."/>
            <person name="Ito M."/>
            <person name="Sota M."/>
            <person name="Yuji N."/>
            <person name="Hattori M."/>
            <person name="Tsuda M."/>
        </authorList>
    </citation>
    <scope>NUCLEOTIDE SEQUENCE [LARGE SCALE GENOMIC DNA]</scope>
    <source>
        <strain evidence="3">ATCC 17616 / 249</strain>
    </source>
</reference>